<feature type="modified residue" description="Phosphoserine" evidence="6">
    <location>
        <position position="108"/>
    </location>
</feature>
<feature type="binding site" evidence="6">
    <location>
        <position position="249"/>
    </location>
    <ligand>
        <name>Mg(2+)</name>
        <dbReference type="ChEBI" id="CHEBI:18420"/>
    </ligand>
</feature>
<keyword evidence="3 6" id="KW-0479">Metal-binding</keyword>
<dbReference type="Pfam" id="PF02878">
    <property type="entry name" value="PGM_PMM_I"/>
    <property type="match status" value="1"/>
</dbReference>
<dbReference type="Gene3D" id="3.30.310.50">
    <property type="entry name" value="Alpha-D-phosphohexomutase, C-terminal domain"/>
    <property type="match status" value="1"/>
</dbReference>
<dbReference type="GO" id="GO:0004615">
    <property type="term" value="F:phosphomannomutase activity"/>
    <property type="evidence" value="ECO:0007669"/>
    <property type="project" value="TreeGrafter"/>
</dbReference>
<feature type="binding site" evidence="6">
    <location>
        <position position="247"/>
    </location>
    <ligand>
        <name>Mg(2+)</name>
        <dbReference type="ChEBI" id="CHEBI:18420"/>
    </ligand>
</feature>
<dbReference type="GO" id="GO:0009252">
    <property type="term" value="P:peptidoglycan biosynthetic process"/>
    <property type="evidence" value="ECO:0007669"/>
    <property type="project" value="TreeGrafter"/>
</dbReference>
<evidence type="ECO:0000256" key="1">
    <source>
        <dbReference type="ARBA" id="ARBA00010231"/>
    </source>
</evidence>
<dbReference type="STRING" id="1071679.BG57_00990"/>
<dbReference type="FunFam" id="3.30.310.50:FF:000001">
    <property type="entry name" value="Phosphoglucosamine mutase"/>
    <property type="match status" value="1"/>
</dbReference>
<dbReference type="InterPro" id="IPR006352">
    <property type="entry name" value="GlmM_bact"/>
</dbReference>
<dbReference type="Pfam" id="PF00408">
    <property type="entry name" value="PGM_PMM_IV"/>
    <property type="match status" value="1"/>
</dbReference>
<dbReference type="Proteomes" id="UP000027439">
    <property type="component" value="Unassembled WGS sequence"/>
</dbReference>
<keyword evidence="2 6" id="KW-0597">Phosphoprotein</keyword>
<dbReference type="InterPro" id="IPR050060">
    <property type="entry name" value="Phosphoglucosamine_mutase"/>
</dbReference>
<dbReference type="eggNOG" id="COG1109">
    <property type="taxonomic scope" value="Bacteria"/>
</dbReference>
<dbReference type="NCBIfam" id="NF008139">
    <property type="entry name" value="PRK10887.1"/>
    <property type="match status" value="1"/>
</dbReference>
<reference evidence="13" key="1">
    <citation type="journal article" date="2014" name="Int. J. Syst. Evol. Microbiol.">
        <title>Complete genome of a new Firmicutes species belonging to the dominant human colonic microbiota ('Ruminococcus bicirculans') reveals two chromosomes and a selective capacity to utilize plant glucans.</title>
        <authorList>
            <consortium name="NISC Comparative Sequencing Program"/>
            <person name="Wegmann U."/>
            <person name="Louis P."/>
            <person name="Goesmann A."/>
            <person name="Henrissat B."/>
            <person name="Duncan S.H."/>
            <person name="Flint H.J."/>
        </authorList>
    </citation>
    <scope>NUCLEOTIDE SEQUENCE</scope>
    <source>
        <strain evidence="13">CGMCC 1.11013</strain>
    </source>
</reference>
<feature type="domain" description="Alpha-D-phosphohexomutase C-terminal" evidence="9">
    <location>
        <begin position="379"/>
        <end position="442"/>
    </location>
</feature>
<dbReference type="SUPFAM" id="SSF55957">
    <property type="entry name" value="Phosphoglucomutase, C-terminal domain"/>
    <property type="match status" value="1"/>
</dbReference>
<evidence type="ECO:0000256" key="8">
    <source>
        <dbReference type="RuleBase" id="RU004327"/>
    </source>
</evidence>
<dbReference type="FunFam" id="3.40.120.10:FF:000001">
    <property type="entry name" value="Phosphoglucosamine mutase"/>
    <property type="match status" value="1"/>
</dbReference>
<dbReference type="InterPro" id="IPR036900">
    <property type="entry name" value="A-D-PHexomutase_C_sf"/>
</dbReference>
<evidence type="ECO:0000256" key="2">
    <source>
        <dbReference type="ARBA" id="ARBA00022553"/>
    </source>
</evidence>
<comment type="cofactor">
    <cofactor evidence="6">
        <name>Mg(2+)</name>
        <dbReference type="ChEBI" id="CHEBI:18420"/>
    </cofactor>
    <text evidence="6">Binds 1 Mg(2+) ion per subunit.</text>
</comment>
<dbReference type="NCBIfam" id="TIGR01455">
    <property type="entry name" value="glmM"/>
    <property type="match status" value="1"/>
</dbReference>
<feature type="active site" description="Phosphoserine intermediate" evidence="6">
    <location>
        <position position="108"/>
    </location>
</feature>
<evidence type="ECO:0000256" key="6">
    <source>
        <dbReference type="HAMAP-Rule" id="MF_01554"/>
    </source>
</evidence>
<dbReference type="GO" id="GO:0005975">
    <property type="term" value="P:carbohydrate metabolic process"/>
    <property type="evidence" value="ECO:0007669"/>
    <property type="project" value="InterPro"/>
</dbReference>
<accession>A0A069P9B0</accession>
<feature type="binding site" evidence="6">
    <location>
        <position position="251"/>
    </location>
    <ligand>
        <name>Mg(2+)</name>
        <dbReference type="ChEBI" id="CHEBI:18420"/>
    </ligand>
</feature>
<reference evidence="14 15" key="2">
    <citation type="submission" date="2014-03" db="EMBL/GenBank/DDBJ databases">
        <title>Draft Genome Sequences of Four Burkholderia Strains.</title>
        <authorList>
            <person name="Liu X.Y."/>
            <person name="Li C.X."/>
            <person name="Xu J.H."/>
        </authorList>
    </citation>
    <scope>NUCLEOTIDE SEQUENCE [LARGE SCALE GENOMIC DNA]</scope>
    <source>
        <strain evidence="14 15">R27</strain>
    </source>
</reference>
<dbReference type="InterPro" id="IPR005843">
    <property type="entry name" value="A-D-PHexomutase_C"/>
</dbReference>
<dbReference type="GO" id="GO:0005829">
    <property type="term" value="C:cytosol"/>
    <property type="evidence" value="ECO:0007669"/>
    <property type="project" value="TreeGrafter"/>
</dbReference>
<dbReference type="EMBL" id="BMEG01000003">
    <property type="protein sequence ID" value="GGD67516.1"/>
    <property type="molecule type" value="Genomic_DNA"/>
</dbReference>
<comment type="function">
    <text evidence="6 8">Catalyzes the conversion of glucosamine-6-phosphate to glucosamine-1-phosphate.</text>
</comment>
<keyword evidence="16" id="KW-1185">Reference proteome</keyword>
<evidence type="ECO:0000259" key="9">
    <source>
        <dbReference type="Pfam" id="PF00408"/>
    </source>
</evidence>
<dbReference type="InterPro" id="IPR016066">
    <property type="entry name" value="A-D-PHexomutase_CS"/>
</dbReference>
<evidence type="ECO:0000256" key="5">
    <source>
        <dbReference type="ARBA" id="ARBA00023235"/>
    </source>
</evidence>
<dbReference type="EC" id="5.4.2.10" evidence="6 8"/>
<dbReference type="CDD" id="cd05802">
    <property type="entry name" value="GlmM"/>
    <property type="match status" value="1"/>
</dbReference>
<dbReference type="InterPro" id="IPR005841">
    <property type="entry name" value="Alpha-D-phosphohexomutase_SF"/>
</dbReference>
<evidence type="ECO:0000256" key="4">
    <source>
        <dbReference type="ARBA" id="ARBA00022842"/>
    </source>
</evidence>
<dbReference type="SUPFAM" id="SSF53738">
    <property type="entry name" value="Phosphoglucomutase, first 3 domains"/>
    <property type="match status" value="3"/>
</dbReference>
<keyword evidence="4 6" id="KW-0460">Magnesium</keyword>
<evidence type="ECO:0000313" key="13">
    <source>
        <dbReference type="EMBL" id="GGD67516.1"/>
    </source>
</evidence>
<dbReference type="Gene3D" id="3.40.120.10">
    <property type="entry name" value="Alpha-D-Glucose-1,6-Bisphosphate, subunit A, domain 3"/>
    <property type="match status" value="3"/>
</dbReference>
<dbReference type="HAMAP" id="MF_01554_B">
    <property type="entry name" value="GlmM_B"/>
    <property type="match status" value="1"/>
</dbReference>
<name>A0A069P9B0_9BURK</name>
<feature type="domain" description="Alpha-D-phosphohexomutase alpha/beta/alpha" evidence="10">
    <location>
        <begin position="3"/>
        <end position="141"/>
    </location>
</feature>
<dbReference type="Pfam" id="PF02880">
    <property type="entry name" value="PGM_PMM_III"/>
    <property type="match status" value="1"/>
</dbReference>
<dbReference type="Proteomes" id="UP000597138">
    <property type="component" value="Unassembled WGS sequence"/>
</dbReference>
<dbReference type="OrthoDB" id="9803322at2"/>
<dbReference type="PROSITE" id="PS00710">
    <property type="entry name" value="PGM_PMM"/>
    <property type="match status" value="1"/>
</dbReference>
<dbReference type="EMBL" id="JFHE01000001">
    <property type="protein sequence ID" value="KDR37230.1"/>
    <property type="molecule type" value="Genomic_DNA"/>
</dbReference>
<evidence type="ECO:0000313" key="14">
    <source>
        <dbReference type="EMBL" id="KDR37230.1"/>
    </source>
</evidence>
<organism evidence="14 15">
    <name type="scientific">Caballeronia grimmiae</name>
    <dbReference type="NCBI Taxonomy" id="1071679"/>
    <lineage>
        <taxon>Bacteria</taxon>
        <taxon>Pseudomonadati</taxon>
        <taxon>Pseudomonadota</taxon>
        <taxon>Betaproteobacteria</taxon>
        <taxon>Burkholderiales</taxon>
        <taxon>Burkholderiaceae</taxon>
        <taxon>Caballeronia</taxon>
    </lineage>
</organism>
<dbReference type="FunFam" id="3.40.120.10:FF:000003">
    <property type="entry name" value="Phosphoglucosamine mutase"/>
    <property type="match status" value="1"/>
</dbReference>
<gene>
    <name evidence="6 14" type="primary">glmM</name>
    <name evidence="14" type="ORF">BG57_00990</name>
    <name evidence="13" type="ORF">GCM10010985_22410</name>
</gene>
<dbReference type="GO" id="GO:0006048">
    <property type="term" value="P:UDP-N-acetylglucosamine biosynthetic process"/>
    <property type="evidence" value="ECO:0007669"/>
    <property type="project" value="TreeGrafter"/>
</dbReference>
<comment type="PTM">
    <text evidence="6">Activated by phosphorylation.</text>
</comment>
<feature type="domain" description="Alpha-D-phosphohexomutase alpha/beta/alpha" evidence="11">
    <location>
        <begin position="163"/>
        <end position="260"/>
    </location>
</feature>
<comment type="caution">
    <text evidence="14">The sequence shown here is derived from an EMBL/GenBank/DDBJ whole genome shotgun (WGS) entry which is preliminary data.</text>
</comment>
<dbReference type="InterPro" id="IPR016055">
    <property type="entry name" value="A-D-PHexomutase_a/b/a-I/II/III"/>
</dbReference>
<keyword evidence="5 6" id="KW-0413">Isomerase</keyword>
<sequence length="452" mass="48171">MARRYFGTDGIRGRVGAAPITPDFVLKLGYAAGKVLAGADRSPQKGNRPTVLIGKDTRVSGYMLEAALESGFSAAGVDVMLAGPMPTPGIAYLTRALRLSAGVVISASHNPYDDNGIKFFSADGNKLPDEVELEIEAQLEQPMECAPSERLGKARRLDDAGGRYIEFCKSTFPASFDLRGMKIVLDCAHGAAYDVAPHVFHELGAEVVPIGVSPNGFNINDGVGATAPDALVRAVKEHHADIGIALDGDADRVQIVDSTGRLYNGDELLYVLVKDRIATHGQVEGAVGTLMTNMAVEVALKEAGVQFVRAAVGDRYVLEKLREHGWQLGAEGSGHILSLDRHSTGDGIVSALLVLAAIKRSGKSIAELLDGVSLFPQKLINVRMSPGADWKKSDEIRRAVEQAERALDSHGRVLIRASGTEPVLRVMVEAAAQQDAVRHAETIAQVVKEVTS</sequence>
<evidence type="ECO:0000259" key="10">
    <source>
        <dbReference type="Pfam" id="PF02878"/>
    </source>
</evidence>
<evidence type="ECO:0000313" key="15">
    <source>
        <dbReference type="Proteomes" id="UP000027439"/>
    </source>
</evidence>
<evidence type="ECO:0000313" key="16">
    <source>
        <dbReference type="Proteomes" id="UP000597138"/>
    </source>
</evidence>
<evidence type="ECO:0000256" key="3">
    <source>
        <dbReference type="ARBA" id="ARBA00022723"/>
    </source>
</evidence>
<dbReference type="PANTHER" id="PTHR42946:SF1">
    <property type="entry name" value="PHOSPHOGLUCOMUTASE (ALPHA-D-GLUCOSE-1,6-BISPHOSPHATE-DEPENDENT)"/>
    <property type="match status" value="1"/>
</dbReference>
<evidence type="ECO:0000256" key="7">
    <source>
        <dbReference type="RuleBase" id="RU004326"/>
    </source>
</evidence>
<evidence type="ECO:0000259" key="11">
    <source>
        <dbReference type="Pfam" id="PF02879"/>
    </source>
</evidence>
<evidence type="ECO:0000259" key="12">
    <source>
        <dbReference type="Pfam" id="PF02880"/>
    </source>
</evidence>
<proteinExistence type="inferred from homology"/>
<dbReference type="InterPro" id="IPR005846">
    <property type="entry name" value="A-D-PHexomutase_a/b/a-III"/>
</dbReference>
<dbReference type="PRINTS" id="PR00509">
    <property type="entry name" value="PGMPMM"/>
</dbReference>
<dbReference type="GO" id="GO:0000287">
    <property type="term" value="F:magnesium ion binding"/>
    <property type="evidence" value="ECO:0007669"/>
    <property type="project" value="UniProtKB-UniRule"/>
</dbReference>
<dbReference type="InterPro" id="IPR005845">
    <property type="entry name" value="A-D-PHexomutase_a/b/a-II"/>
</dbReference>
<dbReference type="Pfam" id="PF02879">
    <property type="entry name" value="PGM_PMM_II"/>
    <property type="match status" value="1"/>
</dbReference>
<dbReference type="AlphaFoldDB" id="A0A069P9B0"/>
<comment type="similarity">
    <text evidence="1 6 7">Belongs to the phosphohexose mutase family.</text>
</comment>
<comment type="catalytic activity">
    <reaction evidence="6 8">
        <text>alpha-D-glucosamine 1-phosphate = D-glucosamine 6-phosphate</text>
        <dbReference type="Rhea" id="RHEA:23424"/>
        <dbReference type="ChEBI" id="CHEBI:58516"/>
        <dbReference type="ChEBI" id="CHEBI:58725"/>
        <dbReference type="EC" id="5.4.2.10"/>
    </reaction>
</comment>
<feature type="domain" description="Alpha-D-phosphohexomutase alpha/beta/alpha" evidence="12">
    <location>
        <begin position="264"/>
        <end position="370"/>
    </location>
</feature>
<dbReference type="InterPro" id="IPR005844">
    <property type="entry name" value="A-D-PHexomutase_a/b/a-I"/>
</dbReference>
<dbReference type="RefSeq" id="WP_035959551.1">
    <property type="nucleotide sequence ID" value="NZ_BMEG01000003.1"/>
</dbReference>
<dbReference type="PANTHER" id="PTHR42946">
    <property type="entry name" value="PHOSPHOHEXOSE MUTASE"/>
    <property type="match status" value="1"/>
</dbReference>
<protein>
    <recommendedName>
        <fullName evidence="6 8">Phosphoglucosamine mutase</fullName>
        <ecNumber evidence="6 8">5.4.2.10</ecNumber>
    </recommendedName>
</protein>
<feature type="binding site" description="via phosphate group" evidence="6">
    <location>
        <position position="108"/>
    </location>
    <ligand>
        <name>Mg(2+)</name>
        <dbReference type="ChEBI" id="CHEBI:18420"/>
    </ligand>
</feature>
<reference evidence="13" key="4">
    <citation type="submission" date="2024-05" db="EMBL/GenBank/DDBJ databases">
        <authorList>
            <person name="Sun Q."/>
            <person name="Zhou Y."/>
        </authorList>
    </citation>
    <scope>NUCLEOTIDE SEQUENCE</scope>
    <source>
        <strain evidence="13">CGMCC 1.11013</strain>
    </source>
</reference>
<reference evidence="16" key="3">
    <citation type="journal article" date="2019" name="Int. J. Syst. Evol. Microbiol.">
        <title>The Global Catalogue of Microorganisms (GCM) 10K type strain sequencing project: providing services to taxonomists for standard genome sequencing and annotation.</title>
        <authorList>
            <consortium name="The Broad Institute Genomics Platform"/>
            <consortium name="The Broad Institute Genome Sequencing Center for Infectious Disease"/>
            <person name="Wu L."/>
            <person name="Ma J."/>
        </authorList>
    </citation>
    <scope>NUCLEOTIDE SEQUENCE [LARGE SCALE GENOMIC DNA]</scope>
    <source>
        <strain evidence="16">CGMCC 1.11013</strain>
    </source>
</reference>
<dbReference type="GO" id="GO:0008966">
    <property type="term" value="F:phosphoglucosamine mutase activity"/>
    <property type="evidence" value="ECO:0007669"/>
    <property type="project" value="UniProtKB-UniRule"/>
</dbReference>